<dbReference type="Gene3D" id="3.40.50.300">
    <property type="entry name" value="P-loop containing nucleotide triphosphate hydrolases"/>
    <property type="match status" value="1"/>
</dbReference>
<evidence type="ECO:0008006" key="3">
    <source>
        <dbReference type="Google" id="ProtNLM"/>
    </source>
</evidence>
<evidence type="ECO:0000313" key="2">
    <source>
        <dbReference type="Proteomes" id="UP001620514"/>
    </source>
</evidence>
<protein>
    <recommendedName>
        <fullName evidence="3">NACHT domain-containing protein</fullName>
    </recommendedName>
</protein>
<dbReference type="Proteomes" id="UP001620514">
    <property type="component" value="Unassembled WGS sequence"/>
</dbReference>
<name>A0ABW8MAM3_9BURK</name>
<comment type="caution">
    <text evidence="1">The sequence shown here is derived from an EMBL/GenBank/DDBJ whole genome shotgun (WGS) entry which is preliminary data.</text>
</comment>
<dbReference type="PANTHER" id="PTHR46844:SF1">
    <property type="entry name" value="SLR5058 PROTEIN"/>
    <property type="match status" value="1"/>
</dbReference>
<dbReference type="EMBL" id="JBIYDN010000002">
    <property type="protein sequence ID" value="MFK4440698.1"/>
    <property type="molecule type" value="Genomic_DNA"/>
</dbReference>
<proteinExistence type="predicted"/>
<accession>A0ABW8MAM3</accession>
<sequence>MPDFSAALALLKKPIEDLYTSATGAAKEKIAALRAASKVKELHRRLWESQRVKTIWHTDRPLSLSSFYYPVAVVGQEATNSPIGTRLNSLDDLPNSHNIIFGTVGQGKSILLRYLLGKEIKSGVRIPVLFELRNVEKSLKTHLSERFSMLLGLKNDETVFTSFAEAGKITFFLDGFDEIEPNNLKKVTSEIEDLSYEYGDCRIVVTSRPDSECKHLTNFHTNSICPLSESDLKPFYKKVTRDEDLTSRLLAAIKASPMQIRELVRTPLLATLLAISYKAAHKIPLDFAEFYDELFQILLVRHDGSKLGWRRQRKTKLNDREIQITFEAFCFATRRRQTTALDKDLSYQLANESLADASLQADPAQFIEDIKKVTCLLVDEGKKTHFVHASVQEFFAARYVKTRTEPVAQKFYSQLLAGKWANWKQELLFLFQIDEHRSTKYFKLPDLNKTVEDFLNGSDKADATHVARYLSSFAVDRVNTMRDGKVASSYVLKKLRSTKTYWYDTLDNRLIMTSFGVNKQGRVWNQGFVDNPELQRQDCLQIVSAQGPDSLSDFEQKVLSALSYFQTEQLRLTDLVKRQETTTSFIDLS</sequence>
<reference evidence="1 2" key="1">
    <citation type="submission" date="2024-11" db="EMBL/GenBank/DDBJ databases">
        <title>Using genomics to understand microbial adaptation to soil warming.</title>
        <authorList>
            <person name="Deangelis K.M. PhD."/>
        </authorList>
    </citation>
    <scope>NUCLEOTIDE SEQUENCE [LARGE SCALE GENOMIC DNA]</scope>
    <source>
        <strain evidence="1 2">GAS97</strain>
    </source>
</reference>
<dbReference type="SUPFAM" id="SSF52540">
    <property type="entry name" value="P-loop containing nucleoside triphosphate hydrolases"/>
    <property type="match status" value="1"/>
</dbReference>
<evidence type="ECO:0000313" key="1">
    <source>
        <dbReference type="EMBL" id="MFK4440698.1"/>
    </source>
</evidence>
<gene>
    <name evidence="1" type="ORF">ABH943_000704</name>
</gene>
<dbReference type="InterPro" id="IPR027417">
    <property type="entry name" value="P-loop_NTPase"/>
</dbReference>
<organism evidence="1 2">
    <name type="scientific">Caballeronia udeis</name>
    <dbReference type="NCBI Taxonomy" id="1232866"/>
    <lineage>
        <taxon>Bacteria</taxon>
        <taxon>Pseudomonadati</taxon>
        <taxon>Pseudomonadota</taxon>
        <taxon>Betaproteobacteria</taxon>
        <taxon>Burkholderiales</taxon>
        <taxon>Burkholderiaceae</taxon>
        <taxon>Caballeronia</taxon>
    </lineage>
</organism>
<dbReference type="RefSeq" id="WP_404604394.1">
    <property type="nucleotide sequence ID" value="NZ_JBIYDN010000002.1"/>
</dbReference>
<dbReference type="PANTHER" id="PTHR46844">
    <property type="entry name" value="SLR5058 PROTEIN"/>
    <property type="match status" value="1"/>
</dbReference>
<keyword evidence="2" id="KW-1185">Reference proteome</keyword>